<sequence>MKYAKPPLVVVLAEVRHLKVPPLSDDQVTAVKTKLADVLPLHRQIERGSVSFAVNPHNPGATPIATTNKVRVDAFGSRDGLTLFTAGPESYSLETATYDGWDSFRSLLERVTEARIEAGRPDGVNRLGLRYVDEIRLPASKQETPNWSKYLDPQVIAPMPGGMSLQVEQQQAIVQYSTDRDDDTLTLRYGAVNGPPSITADVRPKPPAPGHYFLLDTDAAWTPTGTPEFDGPTILKAADRIHTDVTALFESTLTDKVRREVFGGH</sequence>
<gene>
    <name evidence="1" type="ORF">J2S48_003113</name>
</gene>
<keyword evidence="2" id="KW-1185">Reference proteome</keyword>
<name>A0ABU2CQI1_9MICO</name>
<dbReference type="InterPro" id="IPR026349">
    <property type="entry name" value="CHP04255"/>
</dbReference>
<dbReference type="RefSeq" id="WP_274994782.1">
    <property type="nucleotide sequence ID" value="NZ_JAJQQP010000008.1"/>
</dbReference>
<reference evidence="1 2" key="1">
    <citation type="submission" date="2023-07" db="EMBL/GenBank/DDBJ databases">
        <title>Sequencing the genomes of 1000 actinobacteria strains.</title>
        <authorList>
            <person name="Klenk H.-P."/>
        </authorList>
    </citation>
    <scope>NUCLEOTIDE SEQUENCE [LARGE SCALE GENOMIC DNA]</scope>
    <source>
        <strain evidence="1 2">DSM 45554</strain>
    </source>
</reference>
<evidence type="ECO:0000313" key="2">
    <source>
        <dbReference type="Proteomes" id="UP001183585"/>
    </source>
</evidence>
<dbReference type="EMBL" id="JAVDYE010000001">
    <property type="protein sequence ID" value="MDR7383598.1"/>
    <property type="molecule type" value="Genomic_DNA"/>
</dbReference>
<comment type="caution">
    <text evidence="1">The sequence shown here is derived from an EMBL/GenBank/DDBJ whole genome shotgun (WGS) entry which is preliminary data.</text>
</comment>
<accession>A0ABU2CQI1</accession>
<evidence type="ECO:0000313" key="1">
    <source>
        <dbReference type="EMBL" id="MDR7383598.1"/>
    </source>
</evidence>
<organism evidence="1 2">
    <name type="scientific">Promicromonospora iranensis</name>
    <dbReference type="NCBI Taxonomy" id="1105144"/>
    <lineage>
        <taxon>Bacteria</taxon>
        <taxon>Bacillati</taxon>
        <taxon>Actinomycetota</taxon>
        <taxon>Actinomycetes</taxon>
        <taxon>Micrococcales</taxon>
        <taxon>Promicromonosporaceae</taxon>
        <taxon>Promicromonospora</taxon>
    </lineage>
</organism>
<protein>
    <submittedName>
        <fullName evidence="1">Uncharacterized protein (TIGR04255 family)</fullName>
    </submittedName>
</protein>
<proteinExistence type="predicted"/>
<dbReference type="NCBIfam" id="TIGR04255">
    <property type="entry name" value="sporadTIGR04255"/>
    <property type="match status" value="1"/>
</dbReference>
<dbReference type="Proteomes" id="UP001183585">
    <property type="component" value="Unassembled WGS sequence"/>
</dbReference>